<comment type="caution">
    <text evidence="3">The sequence shown here is derived from an EMBL/GenBank/DDBJ whole genome shotgun (WGS) entry which is preliminary data.</text>
</comment>
<evidence type="ECO:0000259" key="2">
    <source>
        <dbReference type="Pfam" id="PF20455"/>
    </source>
</evidence>
<organism evidence="3 4">
    <name type="scientific">Paraburkholderia dinghuensis</name>
    <dbReference type="NCBI Taxonomy" id="2305225"/>
    <lineage>
        <taxon>Bacteria</taxon>
        <taxon>Pseudomonadati</taxon>
        <taxon>Pseudomonadota</taxon>
        <taxon>Betaproteobacteria</taxon>
        <taxon>Burkholderiales</taxon>
        <taxon>Burkholderiaceae</taxon>
        <taxon>Paraburkholderia</taxon>
    </lineage>
</organism>
<dbReference type="RefSeq" id="WP_124151732.1">
    <property type="nucleotide sequence ID" value="NZ_RQIS01000009.1"/>
</dbReference>
<proteinExistence type="predicted"/>
<reference evidence="3 4" key="1">
    <citation type="submission" date="2018-11" db="EMBL/GenBank/DDBJ databases">
        <title>Paraburkholderia sp. DHOA04, isolated from soil.</title>
        <authorList>
            <person name="Gao Z.-H."/>
            <person name="Qiu L.-H."/>
            <person name="Fu J.-C."/>
        </authorList>
    </citation>
    <scope>NUCLEOTIDE SEQUENCE [LARGE SCALE GENOMIC DNA]</scope>
    <source>
        <strain evidence="3 4">DHOA04</strain>
    </source>
</reference>
<dbReference type="OrthoDB" id="8915060at2"/>
<evidence type="ECO:0000313" key="4">
    <source>
        <dbReference type="Proteomes" id="UP000272778"/>
    </source>
</evidence>
<dbReference type="InterPro" id="IPR046554">
    <property type="entry name" value="DUF6708"/>
</dbReference>
<evidence type="ECO:0000256" key="1">
    <source>
        <dbReference type="SAM" id="Phobius"/>
    </source>
</evidence>
<dbReference type="Pfam" id="PF20455">
    <property type="entry name" value="DUF6708"/>
    <property type="match status" value="1"/>
</dbReference>
<gene>
    <name evidence="3" type="ORF">D1Y85_14435</name>
</gene>
<keyword evidence="1" id="KW-0472">Membrane</keyword>
<feature type="transmembrane region" description="Helical" evidence="1">
    <location>
        <begin position="96"/>
        <end position="121"/>
    </location>
</feature>
<keyword evidence="1" id="KW-1133">Transmembrane helix</keyword>
<accession>A0A3N6MPF0</accession>
<sequence>MAFDGLSWYRLNRPVSDDERASRLAIARSWSDTPKDYRTVFSKSENYLEICDANHLQKGWGVIAFLLPGLGSLVTAAIILWMMTHMPPIYGQRGELGMAYSVLGFFLFVMLCLASAGIWGLTRDCFNYTRKPIRLNRIDKMIYAFRHNGPGGVISIPWSQAFFYIERKPRAGLARTAPRVVRCLVLDDKKRVVGTFSIGTRVELAFDEDSPAGQKVMEELYQNFEYFRRFMEEGPSSIPTVSEFLSAEVSFRNSLKLQFDGASSLLNSGNPLMWLVMIVAAIPTFILALANYLAQLTCRAPVWPPEIEQACSAATPTEGLTI</sequence>
<protein>
    <recommendedName>
        <fullName evidence="2">DUF6708 domain-containing protein</fullName>
    </recommendedName>
</protein>
<evidence type="ECO:0000313" key="3">
    <source>
        <dbReference type="EMBL" id="RQH05804.1"/>
    </source>
</evidence>
<dbReference type="Proteomes" id="UP000272778">
    <property type="component" value="Unassembled WGS sequence"/>
</dbReference>
<keyword evidence="4" id="KW-1185">Reference proteome</keyword>
<feature type="transmembrane region" description="Helical" evidence="1">
    <location>
        <begin position="62"/>
        <end position="84"/>
    </location>
</feature>
<feature type="transmembrane region" description="Helical" evidence="1">
    <location>
        <begin position="272"/>
        <end position="294"/>
    </location>
</feature>
<name>A0A3N6MPF0_9BURK</name>
<dbReference type="EMBL" id="RQIS01000009">
    <property type="protein sequence ID" value="RQH05804.1"/>
    <property type="molecule type" value="Genomic_DNA"/>
</dbReference>
<dbReference type="AlphaFoldDB" id="A0A3N6MPF0"/>
<keyword evidence="1" id="KW-0812">Transmembrane</keyword>
<feature type="domain" description="DUF6708" evidence="2">
    <location>
        <begin position="215"/>
        <end position="313"/>
    </location>
</feature>